<keyword evidence="2" id="KW-1185">Reference proteome</keyword>
<sequence length="355" mass="41673">MKLKLQRQSNEDGLVVSGQYTWYPKLDNDAMKEFMETMDEFYSTDWPDQITIDSTWRCEPLRTDSELGVEFFIHYDGDKTAFDQLIDNSIRQADLAKQLKRRSLAEDSTLYLHESLVIQWSEETTRSFPTNPSYRIYSSFVFNNDKPTVQEITSAVREEMRGFREQFSDEQVLLEVTWIHGGGKATKKRAVAATAFPWRGGAYYVYIMVRWQAKWLERDMRQFLRQFRTRLRPYSINGLAAFVNFPDDTLCEHVYERAYYGNNHLELRRVKRLWDKNNFFNWDQGIRVPQPYPEAMSDQGTAQQDDATHCDDVVSLDSRAGQQWEYFEPPPGREVLNLDITGGGRMVRTLTDLGF</sequence>
<accession>A0ACC2IR80</accession>
<proteinExistence type="predicted"/>
<evidence type="ECO:0000313" key="1">
    <source>
        <dbReference type="EMBL" id="KAJ8117709.1"/>
    </source>
</evidence>
<gene>
    <name evidence="1" type="ORF">ONZ43_g4149</name>
</gene>
<organism evidence="1 2">
    <name type="scientific">Nemania bipapillata</name>
    <dbReference type="NCBI Taxonomy" id="110536"/>
    <lineage>
        <taxon>Eukaryota</taxon>
        <taxon>Fungi</taxon>
        <taxon>Dikarya</taxon>
        <taxon>Ascomycota</taxon>
        <taxon>Pezizomycotina</taxon>
        <taxon>Sordariomycetes</taxon>
        <taxon>Xylariomycetidae</taxon>
        <taxon>Xylariales</taxon>
        <taxon>Xylariaceae</taxon>
        <taxon>Nemania</taxon>
    </lineage>
</organism>
<comment type="caution">
    <text evidence="1">The sequence shown here is derived from an EMBL/GenBank/DDBJ whole genome shotgun (WGS) entry which is preliminary data.</text>
</comment>
<name>A0ACC2IR80_9PEZI</name>
<reference evidence="1" key="1">
    <citation type="submission" date="2022-11" db="EMBL/GenBank/DDBJ databases">
        <title>Genome Sequence of Nemania bipapillata.</title>
        <authorList>
            <person name="Buettner E."/>
        </authorList>
    </citation>
    <scope>NUCLEOTIDE SEQUENCE</scope>
    <source>
        <strain evidence="1">CP14</strain>
    </source>
</reference>
<dbReference type="Proteomes" id="UP001153334">
    <property type="component" value="Unassembled WGS sequence"/>
</dbReference>
<protein>
    <submittedName>
        <fullName evidence="1">Uncharacterized protein</fullName>
    </submittedName>
</protein>
<dbReference type="EMBL" id="JAPESX010001073">
    <property type="protein sequence ID" value="KAJ8117709.1"/>
    <property type="molecule type" value="Genomic_DNA"/>
</dbReference>
<evidence type="ECO:0000313" key="2">
    <source>
        <dbReference type="Proteomes" id="UP001153334"/>
    </source>
</evidence>